<dbReference type="Gene3D" id="3.40.50.300">
    <property type="entry name" value="P-loop containing nucleotide triphosphate hydrolases"/>
    <property type="match status" value="1"/>
</dbReference>
<dbReference type="AlphaFoldDB" id="A0C2L2"/>
<evidence type="ECO:0000256" key="2">
    <source>
        <dbReference type="SAM" id="MobiDB-lite"/>
    </source>
</evidence>
<sequence length="561" mass="65846">MEQFDLEKFYQVIKDQDTVFKKFNENVNDKLNTILLIGDTGSGKSFVFNWVCGAKFKFEDNVLKLTESQDNKFSAQSNAMQSVTYIPNFNKIDDHLIIDFPGFKDTKGKYSQLSIKLMFDEIVTKTNVKIAVVIPQSTTKLEERGTHIQELIKSAFTSKNTKFDSIGLIINSFQDDPENQTYDEKIVIKKFQEQLSLKAEQDKENAHIYQALSKQIIIIEDIYELNLSTALSDDTKNSVISKLKAISAVSYKPDYQDENQVVGSYITQELRKSITSYQRLLQKKKEDAKLNGLQQCLDNLKSEIKKMKDISKDDCNGQSEWIKNLLSKLEQSKDKKESSEKFLSIFQYFFKYKESISGYLNFELSKKQLKKSIKQYIIELEEEQKRQKEKKEEEEKKQAEINAKHDREQQNLQLKIEEQNNKFEHNLELKKLKQSEQAEQIKILNKSLDEKTNADEKIQQSKNQELQSIKDEKEKVEKAWSEMNKEQKEKEMKKKDIRSKLHEAELEQKMLIKKKEEYLETCKKSWFNPSDYGTQVKDFKDKIQAQEDIIEKSKSELIYDN</sequence>
<dbReference type="OrthoDB" id="8954335at2759"/>
<dbReference type="OMA" id="YQDENQV"/>
<proteinExistence type="predicted"/>
<feature type="compositionally biased region" description="Basic and acidic residues" evidence="2">
    <location>
        <begin position="468"/>
        <end position="496"/>
    </location>
</feature>
<evidence type="ECO:0000256" key="1">
    <source>
        <dbReference type="SAM" id="Coils"/>
    </source>
</evidence>
<dbReference type="InterPro" id="IPR027417">
    <property type="entry name" value="P-loop_NTPase"/>
</dbReference>
<dbReference type="GeneID" id="5018201"/>
<name>A0C2L2_PARTE</name>
<evidence type="ECO:0008006" key="5">
    <source>
        <dbReference type="Google" id="ProtNLM"/>
    </source>
</evidence>
<reference evidence="3 4" key="1">
    <citation type="journal article" date="2006" name="Nature">
        <title>Global trends of whole-genome duplications revealed by the ciliate Paramecium tetraurelia.</title>
        <authorList>
            <consortium name="Genoscope"/>
            <person name="Aury J.-M."/>
            <person name="Jaillon O."/>
            <person name="Duret L."/>
            <person name="Noel B."/>
            <person name="Jubin C."/>
            <person name="Porcel B.M."/>
            <person name="Segurens B."/>
            <person name="Daubin V."/>
            <person name="Anthouard V."/>
            <person name="Aiach N."/>
            <person name="Arnaiz O."/>
            <person name="Billaut A."/>
            <person name="Beisson J."/>
            <person name="Blanc I."/>
            <person name="Bouhouche K."/>
            <person name="Camara F."/>
            <person name="Duharcourt S."/>
            <person name="Guigo R."/>
            <person name="Gogendeau D."/>
            <person name="Katinka M."/>
            <person name="Keller A.-M."/>
            <person name="Kissmehl R."/>
            <person name="Klotz C."/>
            <person name="Koll F."/>
            <person name="Le Moue A."/>
            <person name="Lepere C."/>
            <person name="Malinsky S."/>
            <person name="Nowacki M."/>
            <person name="Nowak J.K."/>
            <person name="Plattner H."/>
            <person name="Poulain J."/>
            <person name="Ruiz F."/>
            <person name="Serrano V."/>
            <person name="Zagulski M."/>
            <person name="Dessen P."/>
            <person name="Betermier M."/>
            <person name="Weissenbach J."/>
            <person name="Scarpelli C."/>
            <person name="Schachter V."/>
            <person name="Sperling L."/>
            <person name="Meyer E."/>
            <person name="Cohen J."/>
            <person name="Wincker P."/>
        </authorList>
    </citation>
    <scope>NUCLEOTIDE SEQUENCE [LARGE SCALE GENOMIC DNA]</scope>
    <source>
        <strain evidence="3 4">Stock d4-2</strain>
    </source>
</reference>
<accession>A0C2L2</accession>
<gene>
    <name evidence="3" type="ORF">GSPATT00034507001</name>
</gene>
<evidence type="ECO:0000313" key="3">
    <source>
        <dbReference type="EMBL" id="CAK65029.1"/>
    </source>
</evidence>
<dbReference type="InterPro" id="IPR025662">
    <property type="entry name" value="Sigma_54_int_dom_ATP-bd_1"/>
</dbReference>
<dbReference type="SUPFAM" id="SSF52540">
    <property type="entry name" value="P-loop containing nucleoside triphosphate hydrolases"/>
    <property type="match status" value="1"/>
</dbReference>
<dbReference type="EMBL" id="CT868036">
    <property type="protein sequence ID" value="CAK65029.1"/>
    <property type="molecule type" value="Genomic_DNA"/>
</dbReference>
<feature type="region of interest" description="Disordered" evidence="2">
    <location>
        <begin position="384"/>
        <end position="409"/>
    </location>
</feature>
<feature type="coiled-coil region" evidence="1">
    <location>
        <begin position="283"/>
        <end position="310"/>
    </location>
</feature>
<dbReference type="KEGG" id="ptm:GSPATT00034507001"/>
<dbReference type="RefSeq" id="XP_001432426.1">
    <property type="nucleotide sequence ID" value="XM_001432389.2"/>
</dbReference>
<organism evidence="3 4">
    <name type="scientific">Paramecium tetraurelia</name>
    <dbReference type="NCBI Taxonomy" id="5888"/>
    <lineage>
        <taxon>Eukaryota</taxon>
        <taxon>Sar</taxon>
        <taxon>Alveolata</taxon>
        <taxon>Ciliophora</taxon>
        <taxon>Intramacronucleata</taxon>
        <taxon>Oligohymenophorea</taxon>
        <taxon>Peniculida</taxon>
        <taxon>Parameciidae</taxon>
        <taxon>Paramecium</taxon>
    </lineage>
</organism>
<dbReference type="HOGENOM" id="CLU_486149_0_0_1"/>
<feature type="region of interest" description="Disordered" evidence="2">
    <location>
        <begin position="453"/>
        <end position="496"/>
    </location>
</feature>
<dbReference type="PROSITE" id="PS00675">
    <property type="entry name" value="SIGMA54_INTERACT_1"/>
    <property type="match status" value="1"/>
</dbReference>
<dbReference type="Proteomes" id="UP000000600">
    <property type="component" value="Unassembled WGS sequence"/>
</dbReference>
<evidence type="ECO:0000313" key="4">
    <source>
        <dbReference type="Proteomes" id="UP000000600"/>
    </source>
</evidence>
<keyword evidence="1" id="KW-0175">Coiled coil</keyword>
<protein>
    <recommendedName>
        <fullName evidence="5">G domain-containing protein</fullName>
    </recommendedName>
</protein>
<keyword evidence="4" id="KW-1185">Reference proteome</keyword>
<dbReference type="InParanoid" id="A0C2L2"/>